<organism evidence="1 2">
    <name type="scientific">Hydra vulgaris</name>
    <name type="common">Hydra</name>
    <name type="synonym">Hydra attenuata</name>
    <dbReference type="NCBI Taxonomy" id="6087"/>
    <lineage>
        <taxon>Eukaryota</taxon>
        <taxon>Metazoa</taxon>
        <taxon>Cnidaria</taxon>
        <taxon>Hydrozoa</taxon>
        <taxon>Hydroidolina</taxon>
        <taxon>Anthoathecata</taxon>
        <taxon>Aplanulata</taxon>
        <taxon>Hydridae</taxon>
        <taxon>Hydra</taxon>
    </lineage>
</organism>
<gene>
    <name evidence="2" type="primary">LOC136074481</name>
</gene>
<name>A0ABM4B252_HYDVU</name>
<reference evidence="1" key="1">
    <citation type="submission" date="2025-05" db="UniProtKB">
        <authorList>
            <consortium name="RefSeq"/>
        </authorList>
    </citation>
    <scope>NUCLEOTIDE SEQUENCE [LARGE SCALE GENOMIC DNA]</scope>
</reference>
<dbReference type="RefSeq" id="XP_065642876.1">
    <property type="nucleotide sequence ID" value="XM_065786804.1"/>
</dbReference>
<reference evidence="2" key="2">
    <citation type="submission" date="2025-08" db="UniProtKB">
        <authorList>
            <consortium name="RefSeq"/>
        </authorList>
    </citation>
    <scope>IDENTIFICATION</scope>
</reference>
<keyword evidence="1" id="KW-1185">Reference proteome</keyword>
<dbReference type="PANTHER" id="PTHR33395:SF22">
    <property type="entry name" value="REVERSE TRANSCRIPTASE DOMAIN-CONTAINING PROTEIN"/>
    <property type="match status" value="1"/>
</dbReference>
<sequence length="184" mass="20978">MVNEYKALCKTVKIETRKARKKYERELVYKSIRNKKILFKYVNDQQNVKSSIKAIKNVEGNVTNTTSEIVDILNKNFQNSFTREGDQVLPEFGSRCGSKYLDFDESAINYSDVVTRLSKLSIEKSCGVDQLSTIILKNCAEGLAMPIKLIFMSSIDKSELPKQWKFANITLIFKSKGSKLEANN</sequence>
<protein>
    <submittedName>
        <fullName evidence="2">Uncharacterized protein LOC136074481</fullName>
    </submittedName>
</protein>
<dbReference type="PANTHER" id="PTHR33395">
    <property type="entry name" value="TRANSCRIPTASE, PUTATIVE-RELATED-RELATED"/>
    <property type="match status" value="1"/>
</dbReference>
<evidence type="ECO:0000313" key="2">
    <source>
        <dbReference type="RefSeq" id="XP_065642876.1"/>
    </source>
</evidence>
<dbReference type="GeneID" id="136074481"/>
<evidence type="ECO:0000313" key="1">
    <source>
        <dbReference type="Proteomes" id="UP001652625"/>
    </source>
</evidence>
<dbReference type="Proteomes" id="UP001652625">
    <property type="component" value="Chromosome 01"/>
</dbReference>
<proteinExistence type="predicted"/>
<accession>A0ABM4B252</accession>